<feature type="compositionally biased region" description="Basic residues" evidence="1">
    <location>
        <begin position="19"/>
        <end position="31"/>
    </location>
</feature>
<gene>
    <name evidence="2" type="ORF">HMPREF0580_2376</name>
</gene>
<organism evidence="2 3">
    <name type="scientific">Mobiluncus mulieris ATCC 35239</name>
    <dbReference type="NCBI Taxonomy" id="871571"/>
    <lineage>
        <taxon>Bacteria</taxon>
        <taxon>Bacillati</taxon>
        <taxon>Actinomycetota</taxon>
        <taxon>Actinomycetes</taxon>
        <taxon>Actinomycetales</taxon>
        <taxon>Actinomycetaceae</taxon>
        <taxon>Mobiluncus</taxon>
    </lineage>
</organism>
<comment type="caution">
    <text evidence="2">The sequence shown here is derived from an EMBL/GenBank/DDBJ whole genome shotgun (WGS) entry which is preliminary data.</text>
</comment>
<name>E0QU11_9ACTO</name>
<keyword evidence="3" id="KW-1185">Reference proteome</keyword>
<dbReference type="HOGENOM" id="CLU_3185924_0_0_11"/>
<protein>
    <submittedName>
        <fullName evidence="2">Uncharacterized protein</fullName>
    </submittedName>
</protein>
<feature type="region of interest" description="Disordered" evidence="1">
    <location>
        <begin position="12"/>
        <end position="36"/>
    </location>
</feature>
<dbReference type="EMBL" id="AEET01000064">
    <property type="protein sequence ID" value="EFM44947.1"/>
    <property type="molecule type" value="Genomic_DNA"/>
</dbReference>
<dbReference type="Proteomes" id="UP000003045">
    <property type="component" value="Unassembled WGS sequence"/>
</dbReference>
<evidence type="ECO:0000313" key="2">
    <source>
        <dbReference type="EMBL" id="EFM44947.1"/>
    </source>
</evidence>
<accession>E0QU11</accession>
<sequence length="46" mass="5258">MRFFDVYKPIIAKAPTPNPHHHANTPKHPKPRPPVFCQVNLSHFGS</sequence>
<dbReference type="AlphaFoldDB" id="E0QU11"/>
<proteinExistence type="predicted"/>
<evidence type="ECO:0000256" key="1">
    <source>
        <dbReference type="SAM" id="MobiDB-lite"/>
    </source>
</evidence>
<evidence type="ECO:0000313" key="3">
    <source>
        <dbReference type="Proteomes" id="UP000003045"/>
    </source>
</evidence>
<reference evidence="2" key="1">
    <citation type="submission" date="2010-08" db="EMBL/GenBank/DDBJ databases">
        <authorList>
            <person name="Muzny D."/>
            <person name="Qin X."/>
            <person name="Deng J."/>
            <person name="Jiang H."/>
            <person name="Liu Y."/>
            <person name="Qu J."/>
            <person name="Song X.-Z."/>
            <person name="Zhang L."/>
            <person name="Thornton R."/>
            <person name="Coyle M."/>
            <person name="Francisco L."/>
            <person name="Jackson L."/>
            <person name="Javaid M."/>
            <person name="Korchina V."/>
            <person name="Kovar C."/>
            <person name="Mata R."/>
            <person name="Mathew T."/>
            <person name="Ngo R."/>
            <person name="Nguyen L."/>
            <person name="Nguyen N."/>
            <person name="Okwuonu G."/>
            <person name="Ongeri F."/>
            <person name="Pham C."/>
            <person name="Simmons D."/>
            <person name="Wilczek-Boney K."/>
            <person name="Hale W."/>
            <person name="Jakkamsetti A."/>
            <person name="Pham P."/>
            <person name="Ruth R."/>
            <person name="San Lucas F."/>
            <person name="Warren J."/>
            <person name="Zhang J."/>
            <person name="Zhao Z."/>
            <person name="Zhou C."/>
            <person name="Zhu D."/>
            <person name="Lee S."/>
            <person name="Bess C."/>
            <person name="Blankenburg K."/>
            <person name="Forbes L."/>
            <person name="Fu Q."/>
            <person name="Gubbala S."/>
            <person name="Hirani K."/>
            <person name="Jayaseelan J.C."/>
            <person name="Lara F."/>
            <person name="Munidasa M."/>
            <person name="Palculict T."/>
            <person name="Patil S."/>
            <person name="Pu L.-L."/>
            <person name="Saada N."/>
            <person name="Tang L."/>
            <person name="Weissenberger G."/>
            <person name="Zhu Y."/>
            <person name="Hemphill L."/>
            <person name="Shang Y."/>
            <person name="Youmans B."/>
            <person name="Ayvaz T."/>
            <person name="Ross M."/>
            <person name="Santibanez J."/>
            <person name="Aqrawi P."/>
            <person name="Gross S."/>
            <person name="Joshi V."/>
            <person name="Fowler G."/>
            <person name="Nazareth L."/>
            <person name="Reid J."/>
            <person name="Worley K."/>
            <person name="Petrosino J."/>
            <person name="Highlander S."/>
            <person name="Gibbs R."/>
        </authorList>
    </citation>
    <scope>NUCLEOTIDE SEQUENCE [LARGE SCALE GENOMIC DNA]</scope>
    <source>
        <strain evidence="2">ATCC 35239</strain>
    </source>
</reference>